<evidence type="ECO:0000256" key="2">
    <source>
        <dbReference type="ARBA" id="ARBA00010621"/>
    </source>
</evidence>
<keyword evidence="6 14" id="KW-0812">Transmembrane</keyword>
<dbReference type="EC" id="3.6.1.27" evidence="3 14"/>
<evidence type="ECO:0000256" key="9">
    <source>
        <dbReference type="ARBA" id="ARBA00023136"/>
    </source>
</evidence>
<keyword evidence="5 14" id="KW-1003">Cell membrane</keyword>
<evidence type="ECO:0000256" key="13">
    <source>
        <dbReference type="ARBA" id="ARBA00047594"/>
    </source>
</evidence>
<evidence type="ECO:0000256" key="1">
    <source>
        <dbReference type="ARBA" id="ARBA00004651"/>
    </source>
</evidence>
<keyword evidence="8 14" id="KW-1133">Transmembrane helix</keyword>
<keyword evidence="9 14" id="KW-0472">Membrane</keyword>
<comment type="subcellular location">
    <subcellularLocation>
        <location evidence="1 14">Cell membrane</location>
        <topology evidence="1 14">Multi-pass membrane protein</topology>
    </subcellularLocation>
</comment>
<dbReference type="GO" id="GO:0016301">
    <property type="term" value="F:kinase activity"/>
    <property type="evidence" value="ECO:0007669"/>
    <property type="project" value="UniProtKB-KW"/>
</dbReference>
<dbReference type="Proteomes" id="UP000182373">
    <property type="component" value="Chromosome"/>
</dbReference>
<organism evidence="15 16">
    <name type="scientific">Granulibacter bethesdensis</name>
    <dbReference type="NCBI Taxonomy" id="364410"/>
    <lineage>
        <taxon>Bacteria</taxon>
        <taxon>Pseudomonadati</taxon>
        <taxon>Pseudomonadota</taxon>
        <taxon>Alphaproteobacteria</taxon>
        <taxon>Acetobacterales</taxon>
        <taxon>Acetobacteraceae</taxon>
        <taxon>Granulibacter</taxon>
    </lineage>
</organism>
<sequence>MPESKTRICASVFLTRVGCLLHDRRSRAYAGNCPGMLARASGFRHSIGKDDRFRMEPMNAIQAIAIAILQGATELFPVSSLGHAVVLPALLGWSLPQHSQTFLPFLVFLHLGTAAALLLYFWRDWWALFSGVIGFAPAHHVPQARRIFMLLVVATLPAIVVGGLLEHMLRALFESAPIAAFFLVVNGGLLLFGEKLRGAASPYPQTSDHEVTERRALSTLTVMDAFTIGCWQCAALIPGISRSGTTIVGGLLRGIDHEASAHFSFLIALPIILGATVLEVPKLLHADIAPGVFQTAALAAVAAGITAWLSTAFLMRYFRDHDSWALKPFAFYCIVAGLGALAWLHFA</sequence>
<dbReference type="NCBIfam" id="NF001397">
    <property type="entry name" value="PRK00281.3-4"/>
    <property type="match status" value="1"/>
</dbReference>
<evidence type="ECO:0000256" key="8">
    <source>
        <dbReference type="ARBA" id="ARBA00022989"/>
    </source>
</evidence>
<dbReference type="AlphaFoldDB" id="A0AAC9P828"/>
<reference evidence="16" key="1">
    <citation type="submission" date="2016-11" db="EMBL/GenBank/DDBJ databases">
        <title>Comparative genomic and phenotypic analysis of Granulibacter bethesdensis clinical isolates from patients with chronic granulomatous disease.</title>
        <authorList>
            <person name="Zarember K.A."/>
            <person name="Porcella S.F."/>
            <person name="Chu J."/>
            <person name="Ding L."/>
            <person name="Dahlstrom E."/>
            <person name="Barbian K."/>
            <person name="Martens C."/>
            <person name="Sykora L."/>
            <person name="Kramer S."/>
            <person name="Pettinato A.M."/>
            <person name="Hong H."/>
            <person name="Wald G."/>
            <person name="Berg L.J."/>
            <person name="Rogge L.S."/>
            <person name="Greenberg D.E."/>
            <person name="Falcone E.L."/>
            <person name="Neves J.F."/>
            <person name="Simoes M.J."/>
            <person name="Casal M."/>
            <person name="Rodriguez-Lopez F.C."/>
            <person name="Zelazny A."/>
            <person name="Gallin J.I."/>
            <person name="Holland S.M."/>
        </authorList>
    </citation>
    <scope>NUCLEOTIDE SEQUENCE [LARGE SCALE GENOMIC DNA]</scope>
    <source>
        <strain evidence="16">NIH9.1</strain>
    </source>
</reference>
<keyword evidence="15" id="KW-0808">Transferase</keyword>
<comment type="similarity">
    <text evidence="2 14">Belongs to the UppP family.</text>
</comment>
<proteinExistence type="inferred from homology"/>
<gene>
    <name evidence="14" type="primary">uppP</name>
    <name evidence="15" type="ORF">GbCGDNIH9_0871</name>
</gene>
<dbReference type="InterPro" id="IPR003824">
    <property type="entry name" value="UppP"/>
</dbReference>
<comment type="miscellaneous">
    <text evidence="14">Bacitracin is thought to be involved in the inhibition of peptidoglycan synthesis by sequestering undecaprenyl diphosphate, thereby reducing the pool of lipid carrier available.</text>
</comment>
<comment type="function">
    <text evidence="14">Catalyzes the dephosphorylation of undecaprenyl diphosphate (UPP). Confers resistance to bacitracin.</text>
</comment>
<keyword evidence="14" id="KW-0961">Cell wall biogenesis/degradation</keyword>
<evidence type="ECO:0000313" key="15">
    <source>
        <dbReference type="EMBL" id="APH54126.1"/>
    </source>
</evidence>
<evidence type="ECO:0000256" key="6">
    <source>
        <dbReference type="ARBA" id="ARBA00022692"/>
    </source>
</evidence>
<protein>
    <recommendedName>
        <fullName evidence="4 14">Undecaprenyl-diphosphatase</fullName>
        <ecNumber evidence="3 14">3.6.1.27</ecNumber>
    </recommendedName>
    <alternativeName>
        <fullName evidence="12 14">Bacitracin resistance protein</fullName>
    </alternativeName>
    <alternativeName>
        <fullName evidence="11 14">Undecaprenyl pyrophosphate phosphatase</fullName>
    </alternativeName>
</protein>
<evidence type="ECO:0000256" key="11">
    <source>
        <dbReference type="ARBA" id="ARBA00032707"/>
    </source>
</evidence>
<name>A0AAC9P828_9PROT</name>
<dbReference type="GO" id="GO:0050380">
    <property type="term" value="F:undecaprenyl-diphosphatase activity"/>
    <property type="evidence" value="ECO:0007669"/>
    <property type="project" value="UniProtKB-UniRule"/>
</dbReference>
<dbReference type="PANTHER" id="PTHR30622">
    <property type="entry name" value="UNDECAPRENYL-DIPHOSPHATASE"/>
    <property type="match status" value="1"/>
</dbReference>
<dbReference type="Pfam" id="PF02673">
    <property type="entry name" value="BacA"/>
    <property type="match status" value="1"/>
</dbReference>
<dbReference type="HAMAP" id="MF_01006">
    <property type="entry name" value="Undec_diphosphatase"/>
    <property type="match status" value="1"/>
</dbReference>
<evidence type="ECO:0000256" key="7">
    <source>
        <dbReference type="ARBA" id="ARBA00022801"/>
    </source>
</evidence>
<dbReference type="PANTHER" id="PTHR30622:SF4">
    <property type="entry name" value="UNDECAPRENYL-DIPHOSPHATASE"/>
    <property type="match status" value="1"/>
</dbReference>
<feature type="transmembrane region" description="Helical" evidence="14">
    <location>
        <begin position="102"/>
        <end position="122"/>
    </location>
</feature>
<evidence type="ECO:0000256" key="12">
    <source>
        <dbReference type="ARBA" id="ARBA00032932"/>
    </source>
</evidence>
<dbReference type="GO" id="GO:0005886">
    <property type="term" value="C:plasma membrane"/>
    <property type="evidence" value="ECO:0007669"/>
    <property type="project" value="UniProtKB-SubCell"/>
</dbReference>
<evidence type="ECO:0000256" key="5">
    <source>
        <dbReference type="ARBA" id="ARBA00022475"/>
    </source>
</evidence>
<keyword evidence="15" id="KW-0418">Kinase</keyword>
<feature type="transmembrane region" description="Helical" evidence="14">
    <location>
        <begin position="171"/>
        <end position="192"/>
    </location>
</feature>
<evidence type="ECO:0000313" key="16">
    <source>
        <dbReference type="Proteomes" id="UP000182373"/>
    </source>
</evidence>
<feature type="transmembrane region" description="Helical" evidence="14">
    <location>
        <begin position="329"/>
        <end position="346"/>
    </location>
</feature>
<keyword evidence="14" id="KW-0133">Cell shape</keyword>
<keyword evidence="7 14" id="KW-0378">Hydrolase</keyword>
<feature type="transmembrane region" description="Helical" evidence="14">
    <location>
        <begin position="296"/>
        <end position="317"/>
    </location>
</feature>
<dbReference type="GO" id="GO:0008360">
    <property type="term" value="P:regulation of cell shape"/>
    <property type="evidence" value="ECO:0007669"/>
    <property type="project" value="UniProtKB-KW"/>
</dbReference>
<feature type="transmembrane region" description="Helical" evidence="14">
    <location>
        <begin position="263"/>
        <end position="284"/>
    </location>
</feature>
<dbReference type="GO" id="GO:0009252">
    <property type="term" value="P:peptidoglycan biosynthetic process"/>
    <property type="evidence" value="ECO:0007669"/>
    <property type="project" value="UniProtKB-KW"/>
</dbReference>
<dbReference type="GO" id="GO:0071555">
    <property type="term" value="P:cell wall organization"/>
    <property type="evidence" value="ECO:0007669"/>
    <property type="project" value="UniProtKB-KW"/>
</dbReference>
<evidence type="ECO:0000256" key="10">
    <source>
        <dbReference type="ARBA" id="ARBA00023251"/>
    </source>
</evidence>
<evidence type="ECO:0000256" key="4">
    <source>
        <dbReference type="ARBA" id="ARBA00021581"/>
    </source>
</evidence>
<keyword evidence="10 14" id="KW-0046">Antibiotic resistance</keyword>
<evidence type="ECO:0000256" key="14">
    <source>
        <dbReference type="HAMAP-Rule" id="MF_01006"/>
    </source>
</evidence>
<feature type="transmembrane region" description="Helical" evidence="14">
    <location>
        <begin position="60"/>
        <end position="82"/>
    </location>
</feature>
<keyword evidence="14" id="KW-0573">Peptidoglycan synthesis</keyword>
<feature type="transmembrane region" description="Helical" evidence="14">
    <location>
        <begin position="147"/>
        <end position="165"/>
    </location>
</feature>
<accession>A0AAC9P828</accession>
<dbReference type="GO" id="GO:0046677">
    <property type="term" value="P:response to antibiotic"/>
    <property type="evidence" value="ECO:0007669"/>
    <property type="project" value="UniProtKB-UniRule"/>
</dbReference>
<evidence type="ECO:0000256" key="3">
    <source>
        <dbReference type="ARBA" id="ARBA00012374"/>
    </source>
</evidence>
<dbReference type="EMBL" id="CP018191">
    <property type="protein sequence ID" value="APH54126.1"/>
    <property type="molecule type" value="Genomic_DNA"/>
</dbReference>
<comment type="catalytic activity">
    <reaction evidence="13 14">
        <text>di-trans,octa-cis-undecaprenyl diphosphate + H2O = di-trans,octa-cis-undecaprenyl phosphate + phosphate + H(+)</text>
        <dbReference type="Rhea" id="RHEA:28094"/>
        <dbReference type="ChEBI" id="CHEBI:15377"/>
        <dbReference type="ChEBI" id="CHEBI:15378"/>
        <dbReference type="ChEBI" id="CHEBI:43474"/>
        <dbReference type="ChEBI" id="CHEBI:58405"/>
        <dbReference type="ChEBI" id="CHEBI:60392"/>
        <dbReference type="EC" id="3.6.1.27"/>
    </reaction>
</comment>